<evidence type="ECO:0000259" key="1">
    <source>
        <dbReference type="PROSITE" id="PS50805"/>
    </source>
</evidence>
<dbReference type="PANTHER" id="PTHR23232:SF142">
    <property type="entry name" value="GASTRULA ZINC FINGER PROTEIN XLCGF57.1-LIKE-RELATED"/>
    <property type="match status" value="1"/>
</dbReference>
<dbReference type="CDD" id="cd07765">
    <property type="entry name" value="KRAB_A-box"/>
    <property type="match status" value="1"/>
</dbReference>
<accession>A0A8D0E4Q4</accession>
<sequence>MAAQCEIFLFSQTQVTFEDVTVYFTEEEWVLLDPAQRAFYLEVTEENYASLAFLGKFFFSWIDDYADESYNSVSLSILSHFFIKSTCLH</sequence>
<dbReference type="Gene3D" id="6.10.140.140">
    <property type="match status" value="1"/>
</dbReference>
<dbReference type="GeneTree" id="ENSGT00960000189292"/>
<name>A0A8D0E4Q4_SALMN</name>
<protein>
    <recommendedName>
        <fullName evidence="1">KRAB domain-containing protein</fullName>
    </recommendedName>
</protein>
<dbReference type="Ensembl" id="ENSSMRT00000030118.1">
    <property type="protein sequence ID" value="ENSSMRP00000025748.1"/>
    <property type="gene ID" value="ENSSMRG00000019889.1"/>
</dbReference>
<dbReference type="Proteomes" id="UP000694421">
    <property type="component" value="Unplaced"/>
</dbReference>
<evidence type="ECO:0000313" key="2">
    <source>
        <dbReference type="Ensembl" id="ENSSMRP00000025748.1"/>
    </source>
</evidence>
<dbReference type="GO" id="GO:0006355">
    <property type="term" value="P:regulation of DNA-templated transcription"/>
    <property type="evidence" value="ECO:0007669"/>
    <property type="project" value="InterPro"/>
</dbReference>
<dbReference type="SMART" id="SM00349">
    <property type="entry name" value="KRAB"/>
    <property type="match status" value="1"/>
</dbReference>
<dbReference type="AlphaFoldDB" id="A0A8D0E4Q4"/>
<dbReference type="InterPro" id="IPR001909">
    <property type="entry name" value="KRAB"/>
</dbReference>
<keyword evidence="3" id="KW-1185">Reference proteome</keyword>
<reference evidence="2" key="1">
    <citation type="submission" date="2025-08" db="UniProtKB">
        <authorList>
            <consortium name="Ensembl"/>
        </authorList>
    </citation>
    <scope>IDENTIFICATION</scope>
</reference>
<organism evidence="2 3">
    <name type="scientific">Salvator merianae</name>
    <name type="common">Argentine black and white tegu</name>
    <name type="synonym">Tupinambis merianae</name>
    <dbReference type="NCBI Taxonomy" id="96440"/>
    <lineage>
        <taxon>Eukaryota</taxon>
        <taxon>Metazoa</taxon>
        <taxon>Chordata</taxon>
        <taxon>Craniata</taxon>
        <taxon>Vertebrata</taxon>
        <taxon>Euteleostomi</taxon>
        <taxon>Lepidosauria</taxon>
        <taxon>Squamata</taxon>
        <taxon>Bifurcata</taxon>
        <taxon>Unidentata</taxon>
        <taxon>Episquamata</taxon>
        <taxon>Laterata</taxon>
        <taxon>Teiioidea</taxon>
        <taxon>Teiidae</taxon>
        <taxon>Salvator</taxon>
    </lineage>
</organism>
<dbReference type="Pfam" id="PF01352">
    <property type="entry name" value="KRAB"/>
    <property type="match status" value="1"/>
</dbReference>
<dbReference type="PANTHER" id="PTHR23232">
    <property type="entry name" value="KRAB DOMAIN C2H2 ZINC FINGER"/>
    <property type="match status" value="1"/>
</dbReference>
<feature type="domain" description="KRAB" evidence="1">
    <location>
        <begin position="15"/>
        <end position="87"/>
    </location>
</feature>
<dbReference type="PROSITE" id="PS50805">
    <property type="entry name" value="KRAB"/>
    <property type="match status" value="1"/>
</dbReference>
<reference evidence="2" key="2">
    <citation type="submission" date="2025-09" db="UniProtKB">
        <authorList>
            <consortium name="Ensembl"/>
        </authorList>
    </citation>
    <scope>IDENTIFICATION</scope>
</reference>
<dbReference type="SUPFAM" id="SSF109640">
    <property type="entry name" value="KRAB domain (Kruppel-associated box)"/>
    <property type="match status" value="1"/>
</dbReference>
<evidence type="ECO:0000313" key="3">
    <source>
        <dbReference type="Proteomes" id="UP000694421"/>
    </source>
</evidence>
<dbReference type="InterPro" id="IPR036051">
    <property type="entry name" value="KRAB_dom_sf"/>
</dbReference>
<proteinExistence type="predicted"/>
<dbReference type="InterPro" id="IPR050169">
    <property type="entry name" value="Krueppel_C2H2_ZnF"/>
</dbReference>